<dbReference type="AlphaFoldDB" id="A0A9W4SDK2"/>
<reference evidence="7" key="1">
    <citation type="submission" date="2022-08" db="EMBL/GenBank/DDBJ databases">
        <authorList>
            <person name="Kallberg Y."/>
            <person name="Tangrot J."/>
            <person name="Rosling A."/>
        </authorList>
    </citation>
    <scope>NUCLEOTIDE SEQUENCE</scope>
    <source>
        <strain evidence="7">Wild A</strain>
    </source>
</reference>
<dbReference type="GO" id="GO:0009263">
    <property type="term" value="P:deoxyribonucleotide biosynthetic process"/>
    <property type="evidence" value="ECO:0007669"/>
    <property type="project" value="UniProtKB-KW"/>
</dbReference>
<evidence type="ECO:0000313" key="7">
    <source>
        <dbReference type="EMBL" id="CAI2165140.1"/>
    </source>
</evidence>
<proteinExistence type="inferred from homology"/>
<dbReference type="Gene3D" id="3.20.70.20">
    <property type="match status" value="2"/>
</dbReference>
<dbReference type="GO" id="GO:0005524">
    <property type="term" value="F:ATP binding"/>
    <property type="evidence" value="ECO:0007669"/>
    <property type="project" value="InterPro"/>
</dbReference>
<feature type="domain" description="Ribonucleotide reductase large subunit N-terminal" evidence="5">
    <location>
        <begin position="1"/>
        <end position="40"/>
    </location>
</feature>
<evidence type="ECO:0000259" key="6">
    <source>
        <dbReference type="Pfam" id="PF02867"/>
    </source>
</evidence>
<dbReference type="PANTHER" id="PTHR11573">
    <property type="entry name" value="RIBONUCLEOSIDE-DIPHOSPHATE REDUCTASE LARGE CHAIN"/>
    <property type="match status" value="1"/>
</dbReference>
<comment type="catalytic activity">
    <reaction evidence="4">
        <text>a 2'-deoxyribonucleoside 5'-diphosphate + [thioredoxin]-disulfide + H2O = a ribonucleoside 5'-diphosphate + [thioredoxin]-dithiol</text>
        <dbReference type="Rhea" id="RHEA:23252"/>
        <dbReference type="Rhea" id="RHEA-COMP:10698"/>
        <dbReference type="Rhea" id="RHEA-COMP:10700"/>
        <dbReference type="ChEBI" id="CHEBI:15377"/>
        <dbReference type="ChEBI" id="CHEBI:29950"/>
        <dbReference type="ChEBI" id="CHEBI:50058"/>
        <dbReference type="ChEBI" id="CHEBI:57930"/>
        <dbReference type="ChEBI" id="CHEBI:73316"/>
        <dbReference type="EC" id="1.17.4.1"/>
    </reaction>
</comment>
<dbReference type="EMBL" id="CAMKVN010000200">
    <property type="protein sequence ID" value="CAI2165140.1"/>
    <property type="molecule type" value="Genomic_DNA"/>
</dbReference>
<evidence type="ECO:0000256" key="4">
    <source>
        <dbReference type="RuleBase" id="RU003410"/>
    </source>
</evidence>
<evidence type="ECO:0000256" key="3">
    <source>
        <dbReference type="ARBA" id="ARBA00023002"/>
    </source>
</evidence>
<dbReference type="InterPro" id="IPR039718">
    <property type="entry name" value="Rrm1"/>
</dbReference>
<accession>A0A9W4SDK2</accession>
<dbReference type="SUPFAM" id="SSF51998">
    <property type="entry name" value="PFL-like glycyl radical enzymes"/>
    <property type="match status" value="1"/>
</dbReference>
<evidence type="ECO:0000259" key="5">
    <source>
        <dbReference type="Pfam" id="PF00317"/>
    </source>
</evidence>
<comment type="similarity">
    <text evidence="1 4">Belongs to the ribonucleoside diphosphate reductase large chain family.</text>
</comment>
<dbReference type="PANTHER" id="PTHR11573:SF6">
    <property type="entry name" value="RIBONUCLEOSIDE-DIPHOSPHATE REDUCTASE LARGE SUBUNIT"/>
    <property type="match status" value="1"/>
</dbReference>
<dbReference type="InterPro" id="IPR008926">
    <property type="entry name" value="RNR_R1-su_N"/>
</dbReference>
<dbReference type="GO" id="GO:0004748">
    <property type="term" value="F:ribonucleoside-diphosphate reductase activity, thioredoxin disulfide as acceptor"/>
    <property type="evidence" value="ECO:0007669"/>
    <property type="project" value="UniProtKB-EC"/>
</dbReference>
<evidence type="ECO:0000256" key="1">
    <source>
        <dbReference type="ARBA" id="ARBA00010406"/>
    </source>
</evidence>
<feature type="domain" description="Ribonucleotide reductase large subunit C-terminal" evidence="6">
    <location>
        <begin position="61"/>
        <end position="148"/>
    </location>
</feature>
<sequence length="316" mass="35626">MGLALNEESKNEKAIEFYHIMSTFHFVPSTPTLFHSGLKKASLSSCFLATVEDDLQHIFKAVGSLIESVDVESTGVISFLKGAEATTSMINRSGRRRGATVVYLEAWHLEIEDFLDLRKNVGDERRRTHDLNLALWIPDLFMKRFEEEYVLCEQLSQTGKIKLDACNIRSPQDHVGIVHCSNLCTEITLNTSPEEIAVCNLGSVNLSKHITDNKLDERLFKATILTAMRMLDNVIDINDYSILPKETKNSNLKHRPVGLGMMGFQDALFKLNLPYHSELALNFANEITEKYSYYAISGSCQLAKERGTYSSYKGSK</sequence>
<organism evidence="7 8">
    <name type="scientific">Funneliformis geosporum</name>
    <dbReference type="NCBI Taxonomy" id="1117311"/>
    <lineage>
        <taxon>Eukaryota</taxon>
        <taxon>Fungi</taxon>
        <taxon>Fungi incertae sedis</taxon>
        <taxon>Mucoromycota</taxon>
        <taxon>Glomeromycotina</taxon>
        <taxon>Glomeromycetes</taxon>
        <taxon>Glomerales</taxon>
        <taxon>Glomeraceae</taxon>
        <taxon>Funneliformis</taxon>
    </lineage>
</organism>
<dbReference type="InterPro" id="IPR000788">
    <property type="entry name" value="RNR_lg_C"/>
</dbReference>
<keyword evidence="3 4" id="KW-0560">Oxidoreductase</keyword>
<feature type="domain" description="Ribonucleotide reductase large subunit C-terminal" evidence="6">
    <location>
        <begin position="162"/>
        <end position="316"/>
    </location>
</feature>
<dbReference type="Pfam" id="PF00317">
    <property type="entry name" value="Ribonuc_red_lgN"/>
    <property type="match status" value="1"/>
</dbReference>
<dbReference type="EC" id="1.17.4.1" evidence="2 4"/>
<comment type="function">
    <text evidence="4">Provides the precursors necessary for DNA synthesis. Catalyzes the biosynthesis of deoxyribonucleotides from the corresponding ribonucleotides.</text>
</comment>
<evidence type="ECO:0000313" key="8">
    <source>
        <dbReference type="Proteomes" id="UP001153678"/>
    </source>
</evidence>
<dbReference type="SUPFAM" id="SSF48168">
    <property type="entry name" value="R1 subunit of ribonucleotide reductase, N-terminal domain"/>
    <property type="match status" value="1"/>
</dbReference>
<keyword evidence="8" id="KW-1185">Reference proteome</keyword>
<protein>
    <recommendedName>
        <fullName evidence="2 4">Ribonucleoside-diphosphate reductase</fullName>
        <ecNumber evidence="2 4">1.17.4.1</ecNumber>
    </recommendedName>
</protein>
<name>A0A9W4SDK2_9GLOM</name>
<dbReference type="Proteomes" id="UP001153678">
    <property type="component" value="Unassembled WGS sequence"/>
</dbReference>
<comment type="caution">
    <text evidence="7">The sequence shown here is derived from an EMBL/GenBank/DDBJ whole genome shotgun (WGS) entry which is preliminary data.</text>
</comment>
<dbReference type="OrthoDB" id="2423963at2759"/>
<dbReference type="GO" id="GO:0005971">
    <property type="term" value="C:ribonucleoside-diphosphate reductase complex"/>
    <property type="evidence" value="ECO:0007669"/>
    <property type="project" value="TreeGrafter"/>
</dbReference>
<dbReference type="InterPro" id="IPR013509">
    <property type="entry name" value="RNR_lsu_N"/>
</dbReference>
<dbReference type="PRINTS" id="PR01183">
    <property type="entry name" value="RIBORDTASEM1"/>
</dbReference>
<gene>
    <name evidence="7" type="ORF">FWILDA_LOCUS1921</name>
</gene>
<dbReference type="Pfam" id="PF02867">
    <property type="entry name" value="Ribonuc_red_lgC"/>
    <property type="match status" value="2"/>
</dbReference>
<evidence type="ECO:0000256" key="2">
    <source>
        <dbReference type="ARBA" id="ARBA00012274"/>
    </source>
</evidence>
<keyword evidence="4" id="KW-0215">Deoxyribonucleotide synthesis</keyword>